<comment type="caution">
    <text evidence="3">The sequence shown here is derived from an EMBL/GenBank/DDBJ whole genome shotgun (WGS) entry which is preliminary data.</text>
</comment>
<evidence type="ECO:0000259" key="2">
    <source>
        <dbReference type="Pfam" id="PF07859"/>
    </source>
</evidence>
<dbReference type="Pfam" id="PF07859">
    <property type="entry name" value="Abhydrolase_3"/>
    <property type="match status" value="1"/>
</dbReference>
<evidence type="ECO:0000313" key="3">
    <source>
        <dbReference type="EMBL" id="KAF5750316.1"/>
    </source>
</evidence>
<dbReference type="InterPro" id="IPR050466">
    <property type="entry name" value="Carboxylest/Gibb_receptor"/>
</dbReference>
<sequence>MVSGKKIVEVVPGWLRVFEDGTVDRTWTGPTEAEFMTKPVPPHEDFIDGVAVRDVAIDPNQGFAVRIYIPERNRDIQDQEKLPIILHFHGGGFCISRPDWFMYYNFYTKLVRSAQVVCVSVFLRLAPEYRLPTACKDGFAAFLWLMSVALGECPEPWLDNFADFGRVFLIGDSTGGNIVHHVAARAGAMNTEPVKLAGGIAIHPGFQRAEPSKSFLELPETPLLTRDMISKFMALALPKGCTMDHPIICPMGPDAPSLAGLKLPPMMVVVAEKDLLRDTELEYCEAMKEAGKEVEVLINEGMGHSFYFDKIAVDNDPETADQTTKLIEGIKSFIDRH</sequence>
<organism evidence="3 4">
    <name type="scientific">Tripterygium wilfordii</name>
    <name type="common">Thunder God vine</name>
    <dbReference type="NCBI Taxonomy" id="458696"/>
    <lineage>
        <taxon>Eukaryota</taxon>
        <taxon>Viridiplantae</taxon>
        <taxon>Streptophyta</taxon>
        <taxon>Embryophyta</taxon>
        <taxon>Tracheophyta</taxon>
        <taxon>Spermatophyta</taxon>
        <taxon>Magnoliopsida</taxon>
        <taxon>eudicotyledons</taxon>
        <taxon>Gunneridae</taxon>
        <taxon>Pentapetalae</taxon>
        <taxon>rosids</taxon>
        <taxon>fabids</taxon>
        <taxon>Celastrales</taxon>
        <taxon>Celastraceae</taxon>
        <taxon>Tripterygium</taxon>
    </lineage>
</organism>
<comment type="similarity">
    <text evidence="1">Belongs to the 'GDXG' lipolytic enzyme family.</text>
</comment>
<evidence type="ECO:0000256" key="1">
    <source>
        <dbReference type="ARBA" id="ARBA00010515"/>
    </source>
</evidence>
<dbReference type="Proteomes" id="UP000593562">
    <property type="component" value="Unassembled WGS sequence"/>
</dbReference>
<protein>
    <submittedName>
        <fullName evidence="3">Carboxylesterase 15</fullName>
    </submittedName>
</protein>
<proteinExistence type="inferred from homology"/>
<accession>A0A7J7DW14</accession>
<dbReference type="GO" id="GO:0016787">
    <property type="term" value="F:hydrolase activity"/>
    <property type="evidence" value="ECO:0007669"/>
    <property type="project" value="InterPro"/>
</dbReference>
<keyword evidence="4" id="KW-1185">Reference proteome</keyword>
<reference evidence="3 4" key="1">
    <citation type="journal article" date="2020" name="Nat. Commun.">
        <title>Genome of Tripterygium wilfordii and identification of cytochrome P450 involved in triptolide biosynthesis.</title>
        <authorList>
            <person name="Tu L."/>
            <person name="Su P."/>
            <person name="Zhang Z."/>
            <person name="Gao L."/>
            <person name="Wang J."/>
            <person name="Hu T."/>
            <person name="Zhou J."/>
            <person name="Zhang Y."/>
            <person name="Zhao Y."/>
            <person name="Liu Y."/>
            <person name="Song Y."/>
            <person name="Tong Y."/>
            <person name="Lu Y."/>
            <person name="Yang J."/>
            <person name="Xu C."/>
            <person name="Jia M."/>
            <person name="Peters R.J."/>
            <person name="Huang L."/>
            <person name="Gao W."/>
        </authorList>
    </citation>
    <scope>NUCLEOTIDE SEQUENCE [LARGE SCALE GENOMIC DNA]</scope>
    <source>
        <strain evidence="4">cv. XIE 37</strain>
        <tissue evidence="3">Leaf</tissue>
    </source>
</reference>
<dbReference type="SUPFAM" id="SSF53474">
    <property type="entry name" value="alpha/beta-Hydrolases"/>
    <property type="match status" value="1"/>
</dbReference>
<evidence type="ECO:0000313" key="4">
    <source>
        <dbReference type="Proteomes" id="UP000593562"/>
    </source>
</evidence>
<dbReference type="AlphaFoldDB" id="A0A7J7DW14"/>
<gene>
    <name evidence="3" type="ORF">HS088_TW03G00650</name>
</gene>
<name>A0A7J7DW14_TRIWF</name>
<dbReference type="EMBL" id="JAAARO010000003">
    <property type="protein sequence ID" value="KAF5750316.1"/>
    <property type="molecule type" value="Genomic_DNA"/>
</dbReference>
<dbReference type="PANTHER" id="PTHR23024:SF139">
    <property type="entry name" value="CARBOXYLESTERASE 15-RELATED"/>
    <property type="match status" value="1"/>
</dbReference>
<dbReference type="InterPro" id="IPR013094">
    <property type="entry name" value="AB_hydrolase_3"/>
</dbReference>
<dbReference type="PANTHER" id="PTHR23024">
    <property type="entry name" value="ARYLACETAMIDE DEACETYLASE"/>
    <property type="match status" value="1"/>
</dbReference>
<feature type="domain" description="Alpha/beta hydrolase fold-3" evidence="2">
    <location>
        <begin position="85"/>
        <end position="307"/>
    </location>
</feature>
<dbReference type="InParanoid" id="A0A7J7DW14"/>
<dbReference type="Gene3D" id="3.40.50.1820">
    <property type="entry name" value="alpha/beta hydrolase"/>
    <property type="match status" value="1"/>
</dbReference>
<dbReference type="InterPro" id="IPR029058">
    <property type="entry name" value="AB_hydrolase_fold"/>
</dbReference>